<dbReference type="GO" id="GO:0006044">
    <property type="term" value="P:N-acetylglucosamine metabolic process"/>
    <property type="evidence" value="ECO:0007669"/>
    <property type="project" value="TreeGrafter"/>
</dbReference>
<keyword evidence="2" id="KW-1133">Transmembrane helix</keyword>
<dbReference type="GO" id="GO:0016020">
    <property type="term" value="C:membrane"/>
    <property type="evidence" value="ECO:0007669"/>
    <property type="project" value="InterPro"/>
</dbReference>
<evidence type="ECO:0000256" key="1">
    <source>
        <dbReference type="SAM" id="MobiDB-lite"/>
    </source>
</evidence>
<organism evidence="3 4">
    <name type="scientific">Drosophila gunungcola</name>
    <name type="common">fruit fly</name>
    <dbReference type="NCBI Taxonomy" id="103775"/>
    <lineage>
        <taxon>Eukaryota</taxon>
        <taxon>Metazoa</taxon>
        <taxon>Ecdysozoa</taxon>
        <taxon>Arthropoda</taxon>
        <taxon>Hexapoda</taxon>
        <taxon>Insecta</taxon>
        <taxon>Pterygota</taxon>
        <taxon>Neoptera</taxon>
        <taxon>Endopterygota</taxon>
        <taxon>Diptera</taxon>
        <taxon>Brachycera</taxon>
        <taxon>Muscomorpha</taxon>
        <taxon>Ephydroidea</taxon>
        <taxon>Drosophilidae</taxon>
        <taxon>Drosophila</taxon>
        <taxon>Sophophora</taxon>
    </lineage>
</organism>
<sequence length="499" mass="56311">MVRSTIQIQAAHSHIHTQTTGAGMGRLAITKKLVLWTVLVLQVGFIGCIWLLQMGHSPDSQQQRSALDGQIGGRVNFVTAGGARKSKSSPSSGAETRCAQQQQQENVNRYDRDFYQMKSDPQNESPLPDYNVPAYVDAEMGLTPALWCYREGTINESRRLNDVDYLMTQPQCKCESGWHGRDCGQPEIIWRALMTSSRVSKRSGSTPLQLTVASSTSLHRLFYMLELGAWEHLSLELLELQIRALIEVVDYFLIYYVSNASKERMLESMLGGQTNYVLHRCSSESECSSAKAFSHFRRQLWQQCGMQMQAQDLLLHGDSGSVYAPAALKFLKYYAKDVLPLTFRLKYNVYGFYWQHPKKTLLNGVISSLGHLYSAQLDTHRLQRLASSTLGDLNHYGGWNCELCLPPEQIVLLLQSSNQQKLPVKLPNDTRNAHIDAAYVQLLIANGGHIDGTSHLLRLREQSEKYFAPEEALTHSSQYGQLLVNLYDADVLEDLQEED</sequence>
<dbReference type="PANTHER" id="PTHR12224:SF0">
    <property type="entry name" value="BETA-1,4-MANNOSYL-GLYCOPROTEIN 4-BETA-N-ACETYLGLUCOSAMINYLTRANSFERASE"/>
    <property type="match status" value="1"/>
</dbReference>
<evidence type="ECO:0008006" key="5">
    <source>
        <dbReference type="Google" id="ProtNLM"/>
    </source>
</evidence>
<feature type="transmembrane region" description="Helical" evidence="2">
    <location>
        <begin position="33"/>
        <end position="52"/>
    </location>
</feature>
<evidence type="ECO:0000313" key="3">
    <source>
        <dbReference type="EMBL" id="KAI8042780.1"/>
    </source>
</evidence>
<dbReference type="GO" id="GO:0003830">
    <property type="term" value="F:beta-1,4-mannosylglycoprotein 4-beta-N-acetylglucosaminyltransferase activity"/>
    <property type="evidence" value="ECO:0007669"/>
    <property type="project" value="InterPro"/>
</dbReference>
<dbReference type="InterPro" id="IPR006813">
    <property type="entry name" value="Glyco_trans_17"/>
</dbReference>
<dbReference type="OrthoDB" id="6474464at2759"/>
<reference evidence="3" key="1">
    <citation type="journal article" date="2023" name="Genome Biol. Evol.">
        <title>Long-read-based Genome Assembly of Drosophila gunungcola Reveals Fewer Chemosensory Genes in Flower-breeding Species.</title>
        <authorList>
            <person name="Negi A."/>
            <person name="Liao B.Y."/>
            <person name="Yeh S.D."/>
        </authorList>
    </citation>
    <scope>NUCLEOTIDE SEQUENCE</scope>
    <source>
        <strain evidence="3">Sukarami</strain>
    </source>
</reference>
<feature type="compositionally biased region" description="Polar residues" evidence="1">
    <location>
        <begin position="88"/>
        <end position="105"/>
    </location>
</feature>
<evidence type="ECO:0000313" key="4">
    <source>
        <dbReference type="Proteomes" id="UP001059596"/>
    </source>
</evidence>
<name>A0A9P9YTS2_9MUSC</name>
<accession>A0A9P9YTS2</accession>
<dbReference type="Proteomes" id="UP001059596">
    <property type="component" value="Unassembled WGS sequence"/>
</dbReference>
<dbReference type="EMBL" id="JAMKOV010000002">
    <property type="protein sequence ID" value="KAI8042780.1"/>
    <property type="molecule type" value="Genomic_DNA"/>
</dbReference>
<proteinExistence type="predicted"/>
<gene>
    <name evidence="3" type="ORF">M5D96_004103</name>
</gene>
<dbReference type="AlphaFoldDB" id="A0A9P9YTS2"/>
<evidence type="ECO:0000256" key="2">
    <source>
        <dbReference type="SAM" id="Phobius"/>
    </source>
</evidence>
<keyword evidence="4" id="KW-1185">Reference proteome</keyword>
<keyword evidence="2" id="KW-0472">Membrane</keyword>
<comment type="caution">
    <text evidence="3">The sequence shown here is derived from an EMBL/GenBank/DDBJ whole genome shotgun (WGS) entry which is preliminary data.</text>
</comment>
<dbReference type="PANTHER" id="PTHR12224">
    <property type="entry name" value="BETA-1,4-MANNOSYL-GLYCOPROTEIN BETA-1,4-N-ACETYLGLUCOSAMINYL-TRANSFERASE"/>
    <property type="match status" value="1"/>
</dbReference>
<protein>
    <recommendedName>
        <fullName evidence="5">Beta-1,4-mannosyl-glycoprotein 4-beta-N-acetylglucosaminyltransferase</fullName>
    </recommendedName>
</protein>
<feature type="region of interest" description="Disordered" evidence="1">
    <location>
        <begin position="80"/>
        <end position="105"/>
    </location>
</feature>
<keyword evidence="2" id="KW-0812">Transmembrane</keyword>